<reference evidence="1 2" key="1">
    <citation type="submission" date="2016-01" db="EMBL/GenBank/DDBJ databases">
        <title>Investigation of taxonomic status of Bacillus aminovorans.</title>
        <authorList>
            <person name="Verma A."/>
            <person name="Pal Y."/>
            <person name="Krishnamurthi S."/>
        </authorList>
    </citation>
    <scope>NUCLEOTIDE SEQUENCE [LARGE SCALE GENOMIC DNA]</scope>
    <source>
        <strain evidence="1 2">DSM 4337</strain>
    </source>
</reference>
<sequence>MIKIAKWLIEVNVDKIREFYNKDLKICNCLSCNNFVEACKYLKTPVLDVFKKLGINPAKPAHLSEFPTMKDGLRQYIRSYHFVGEVLEGEMSTNSNSNETNTFGIEHFSFGFSEEIEFLQEDFPSPVVQLDFDVYVSWVFNESPDE</sequence>
<gene>
    <name evidence="1" type="ORF">AWH48_11665</name>
</gene>
<evidence type="ECO:0000313" key="2">
    <source>
        <dbReference type="Proteomes" id="UP000077271"/>
    </source>
</evidence>
<name>A0A177KKJ3_9BACI</name>
<dbReference type="AlphaFoldDB" id="A0A177KKJ3"/>
<accession>A0A177KKJ3</accession>
<evidence type="ECO:0000313" key="1">
    <source>
        <dbReference type="EMBL" id="OAH53918.1"/>
    </source>
</evidence>
<organism evidence="1 2">
    <name type="scientific">Domibacillus aminovorans</name>
    <dbReference type="NCBI Taxonomy" id="29332"/>
    <lineage>
        <taxon>Bacteria</taxon>
        <taxon>Bacillati</taxon>
        <taxon>Bacillota</taxon>
        <taxon>Bacilli</taxon>
        <taxon>Bacillales</taxon>
        <taxon>Bacillaceae</taxon>
        <taxon>Domibacillus</taxon>
    </lineage>
</organism>
<protein>
    <submittedName>
        <fullName evidence="1">Uncharacterized protein</fullName>
    </submittedName>
</protein>
<comment type="caution">
    <text evidence="1">The sequence shown here is derived from an EMBL/GenBank/DDBJ whole genome shotgun (WGS) entry which is preliminary data.</text>
</comment>
<dbReference type="OrthoDB" id="1691135at2"/>
<dbReference type="RefSeq" id="WP_063975418.1">
    <property type="nucleotide sequence ID" value="NZ_LQWZ01000035.1"/>
</dbReference>
<proteinExistence type="predicted"/>
<dbReference type="EMBL" id="LQWZ01000035">
    <property type="protein sequence ID" value="OAH53918.1"/>
    <property type="molecule type" value="Genomic_DNA"/>
</dbReference>
<dbReference type="Proteomes" id="UP000077271">
    <property type="component" value="Unassembled WGS sequence"/>
</dbReference>